<proteinExistence type="predicted"/>
<protein>
    <submittedName>
        <fullName evidence="1">Uncharacterized protein</fullName>
    </submittedName>
</protein>
<name>A0ABD3UR25_9LAMI</name>
<dbReference type="AlphaFoldDB" id="A0ABD3UR25"/>
<evidence type="ECO:0000313" key="2">
    <source>
        <dbReference type="Proteomes" id="UP001634393"/>
    </source>
</evidence>
<dbReference type="PANTHER" id="PTHR33974:SF18">
    <property type="match status" value="1"/>
</dbReference>
<reference evidence="1 2" key="1">
    <citation type="submission" date="2024-12" db="EMBL/GenBank/DDBJ databases">
        <title>The unique morphological basis and parallel evolutionary history of personate flowers in Penstemon.</title>
        <authorList>
            <person name="Depatie T.H."/>
            <person name="Wessinger C.A."/>
        </authorList>
    </citation>
    <scope>NUCLEOTIDE SEQUENCE [LARGE SCALE GENOMIC DNA]</scope>
    <source>
        <strain evidence="1">WTNN_2</strain>
        <tissue evidence="1">Leaf</tissue>
    </source>
</reference>
<dbReference type="PANTHER" id="PTHR33974">
    <property type="entry name" value="VASCULAR-RELATED UNKNOWN PROTEIN 1-RELATED"/>
    <property type="match status" value="1"/>
</dbReference>
<sequence length="148" mass="16650">MENSQEESSWTFYIEGFNNNDNNNNNNVDDQQISTSYFSEYEESPSLLSDAASSAVKKGLGFSNYSGKSIRNICKQNSFKKQKTKVVCSMVDLELEDTASSPVNSPKMSYMNQFMNQKEKGKLDVSEVKRNIFGKGKLVFTGDRKGGY</sequence>
<dbReference type="InterPro" id="IPR039280">
    <property type="entry name" value="VUP"/>
</dbReference>
<accession>A0ABD3UR25</accession>
<comment type="caution">
    <text evidence="1">The sequence shown here is derived from an EMBL/GenBank/DDBJ whole genome shotgun (WGS) entry which is preliminary data.</text>
</comment>
<gene>
    <name evidence="1" type="ORF">ACJIZ3_013118</name>
</gene>
<evidence type="ECO:0000313" key="1">
    <source>
        <dbReference type="EMBL" id="KAL3851236.1"/>
    </source>
</evidence>
<keyword evidence="2" id="KW-1185">Reference proteome</keyword>
<dbReference type="EMBL" id="JBJXBP010000001">
    <property type="protein sequence ID" value="KAL3851236.1"/>
    <property type="molecule type" value="Genomic_DNA"/>
</dbReference>
<dbReference type="Proteomes" id="UP001634393">
    <property type="component" value="Unassembled WGS sequence"/>
</dbReference>
<organism evidence="1 2">
    <name type="scientific">Penstemon smallii</name>
    <dbReference type="NCBI Taxonomy" id="265156"/>
    <lineage>
        <taxon>Eukaryota</taxon>
        <taxon>Viridiplantae</taxon>
        <taxon>Streptophyta</taxon>
        <taxon>Embryophyta</taxon>
        <taxon>Tracheophyta</taxon>
        <taxon>Spermatophyta</taxon>
        <taxon>Magnoliopsida</taxon>
        <taxon>eudicotyledons</taxon>
        <taxon>Gunneridae</taxon>
        <taxon>Pentapetalae</taxon>
        <taxon>asterids</taxon>
        <taxon>lamiids</taxon>
        <taxon>Lamiales</taxon>
        <taxon>Plantaginaceae</taxon>
        <taxon>Cheloneae</taxon>
        <taxon>Penstemon</taxon>
    </lineage>
</organism>